<dbReference type="PANTHER" id="PTHR43615:SF1">
    <property type="entry name" value="PPDK_N DOMAIN-CONTAINING PROTEIN"/>
    <property type="match status" value="1"/>
</dbReference>
<reference evidence="4" key="1">
    <citation type="submission" date="2025-08" db="UniProtKB">
        <authorList>
            <consortium name="RefSeq"/>
        </authorList>
    </citation>
    <scope>IDENTIFICATION</scope>
</reference>
<dbReference type="InterPro" id="IPR051549">
    <property type="entry name" value="PEP_Utilizing_Enz"/>
</dbReference>
<dbReference type="PANTHER" id="PTHR43615">
    <property type="entry name" value="PHOSPHOENOLPYRUVATE SYNTHASE-RELATED"/>
    <property type="match status" value="1"/>
</dbReference>
<evidence type="ECO:0000313" key="3">
    <source>
        <dbReference type="Proteomes" id="UP000695022"/>
    </source>
</evidence>
<dbReference type="GeneID" id="106808183"/>
<organism evidence="3 4">
    <name type="scientific">Priapulus caudatus</name>
    <name type="common">Priapulid worm</name>
    <dbReference type="NCBI Taxonomy" id="37621"/>
    <lineage>
        <taxon>Eukaryota</taxon>
        <taxon>Metazoa</taxon>
        <taxon>Ecdysozoa</taxon>
        <taxon>Scalidophora</taxon>
        <taxon>Priapulida</taxon>
        <taxon>Priapulimorpha</taxon>
        <taxon>Priapulimorphida</taxon>
        <taxon>Priapulidae</taxon>
        <taxon>Priapulus</taxon>
    </lineage>
</organism>
<evidence type="ECO:0000259" key="2">
    <source>
        <dbReference type="Pfam" id="PF01326"/>
    </source>
</evidence>
<proteinExistence type="inferred from homology"/>
<evidence type="ECO:0000313" key="4">
    <source>
        <dbReference type="RefSeq" id="XP_014666272.1"/>
    </source>
</evidence>
<dbReference type="Pfam" id="PF01326">
    <property type="entry name" value="PPDK_N"/>
    <property type="match status" value="1"/>
</dbReference>
<keyword evidence="3" id="KW-1185">Reference proteome</keyword>
<comment type="similarity">
    <text evidence="1">Belongs to the PEP-utilizing enzyme family.</text>
</comment>
<feature type="domain" description="Pyruvate phosphate dikinase AMP/ATP-binding" evidence="2">
    <location>
        <begin position="59"/>
        <end position="203"/>
    </location>
</feature>
<protein>
    <submittedName>
        <fullName evidence="4">Uncharacterized protein LOC106808183</fullName>
    </submittedName>
</protein>
<evidence type="ECO:0000256" key="1">
    <source>
        <dbReference type="ARBA" id="ARBA00007837"/>
    </source>
</evidence>
<sequence length="567" mass="63776">MATAGLKIEVLEPLARCRVTFNGRLRHGQRNKWDANDEGNLVHVEFAFVNYGQIVAADVGVCIQEMVEADVADVLFTRDPVTGNPGIMTINVSYGIGEAVVSGVTEPDTIYLQRSFIDKLVVKRKILGSKKIKTVVTERGGLMELETHSMTNCCITDNTALDVGYVGIQVEKSFSDARDIEFAVKDGRIYLLQARPITSLNIESEFELIHECDGPLLIDNEMFTNANTGEMMPQAMTPLTSDVFISNFNGLGQSMRFEMLGSKACQRSYAEMGGSTFCKHFFLNMCTGMYYLNEYTAFVNTKDAKDECEVMFFGKSLGDGNLDMIHNRYRNLYIPWYRKIMGGLQFHISALRGKRYIQQGKARIEATNTDFSTTDTHLLYQEIDKLLQTGGETWNCHMKASMAAFLGSGIIRRILDSGLDEDHASVMSDVALLLSTCPDVLSADVPHALRKIAGMVIDSDKAEFFQSLSSIEAQHLSSIEAVRWLNTDESGELKVEFAKFIEMHGHRCVRESELWENPWRVEPEKVVRTIQDMTKSPDKMKNTKKFMTEEEAIENIKLPIGFIKTYI</sequence>
<dbReference type="InterPro" id="IPR002192">
    <property type="entry name" value="PPDK_AMP/ATP-bd"/>
</dbReference>
<dbReference type="RefSeq" id="XP_014666272.1">
    <property type="nucleotide sequence ID" value="XM_014810786.1"/>
</dbReference>
<dbReference type="Proteomes" id="UP000695022">
    <property type="component" value="Unplaced"/>
</dbReference>
<dbReference type="SUPFAM" id="SSF56059">
    <property type="entry name" value="Glutathione synthetase ATP-binding domain-like"/>
    <property type="match status" value="1"/>
</dbReference>
<accession>A0ABM1E251</accession>
<gene>
    <name evidence="4" type="primary">LOC106808183</name>
</gene>
<dbReference type="Gene3D" id="3.30.470.20">
    <property type="entry name" value="ATP-grasp fold, B domain"/>
    <property type="match status" value="1"/>
</dbReference>
<name>A0ABM1E251_PRICU</name>